<dbReference type="PANTHER" id="PTHR11732">
    <property type="entry name" value="ALDO/KETO REDUCTASE"/>
    <property type="match status" value="1"/>
</dbReference>
<dbReference type="InterPro" id="IPR036812">
    <property type="entry name" value="NAD(P)_OxRdtase_dom_sf"/>
</dbReference>
<gene>
    <name evidence="4" type="primary">ARY</name>
</gene>
<protein>
    <submittedName>
        <fullName evidence="4">Aldehyde reductase</fullName>
    </submittedName>
</protein>
<name>B7FEZ2_DROAN</name>
<evidence type="ECO:0000256" key="2">
    <source>
        <dbReference type="SAM" id="MobiDB-lite"/>
    </source>
</evidence>
<evidence type="ECO:0000259" key="3">
    <source>
        <dbReference type="Pfam" id="PF00248"/>
    </source>
</evidence>
<organism evidence="4">
    <name type="scientific">Drosophila ananassae</name>
    <name type="common">Fruit fly</name>
    <dbReference type="NCBI Taxonomy" id="7217"/>
    <lineage>
        <taxon>Eukaryota</taxon>
        <taxon>Metazoa</taxon>
        <taxon>Ecdysozoa</taxon>
        <taxon>Arthropoda</taxon>
        <taxon>Hexapoda</taxon>
        <taxon>Insecta</taxon>
        <taxon>Pterygota</taxon>
        <taxon>Neoptera</taxon>
        <taxon>Endopterygota</taxon>
        <taxon>Diptera</taxon>
        <taxon>Brachycera</taxon>
        <taxon>Muscomorpha</taxon>
        <taxon>Ephydroidea</taxon>
        <taxon>Drosophilidae</taxon>
        <taxon>Drosophila</taxon>
        <taxon>Sophophora</taxon>
    </lineage>
</organism>
<dbReference type="OrthoDB" id="416253at2759"/>
<dbReference type="InterPro" id="IPR023210">
    <property type="entry name" value="NADP_OxRdtase_dom"/>
</dbReference>
<evidence type="ECO:0000313" key="4">
    <source>
        <dbReference type="EMBL" id="DAA06413.1"/>
    </source>
</evidence>
<dbReference type="FunFam" id="3.20.20.100:FF:000002">
    <property type="entry name" value="2,5-diketo-D-gluconic acid reductase A"/>
    <property type="match status" value="1"/>
</dbReference>
<accession>B7FEZ2</accession>
<sequence length="403" mass="46637">MISAQCLTSCDDEEDENSRVAVILGGDQRPPCGAKNILMAPKIKLSSGYEMPVLGFGTYKLRGYQCTTAVHCAVETGFRHFDTAYYYENEKEVGEALRTQIKMGNVSRENIFLTTKVSNLFIENLFIFFFILKLWNTHPDPRDVQRVCQQQLDLLGFNYIDLYLMHFPVGYKHLCDEILKPMSDDKLQTTDVDYIDTWRAMEDLVKLGLVRSIGLSNFNMEQMQRIIQCSSSKPVVNQVEIWPGFLQKDLVDYCRYNGIAVTAYSPLGQPNREDHSPIYFFSEGMKRLVKKYKRSASQIVLRYLVDYGVIPIPKAANPLHIKENLNIFDFKLEEADSRALRGIKPKKRIVKYEMVKDHPFYPFERDVDEDDQPDIKSIVEPEITNPQPEDEEEKEEDTNMNDE</sequence>
<proteinExistence type="evidence at transcript level"/>
<keyword evidence="1" id="KW-0560">Oxidoreductase</keyword>
<dbReference type="PROSITE" id="PS00062">
    <property type="entry name" value="ALDOKETO_REDUCTASE_2"/>
    <property type="match status" value="1"/>
</dbReference>
<feature type="region of interest" description="Disordered" evidence="2">
    <location>
        <begin position="362"/>
        <end position="403"/>
    </location>
</feature>
<feature type="compositionally biased region" description="Acidic residues" evidence="2">
    <location>
        <begin position="388"/>
        <end position="403"/>
    </location>
</feature>
<dbReference type="PROSITE" id="PS00798">
    <property type="entry name" value="ALDOKETO_REDUCTASE_1"/>
    <property type="match status" value="1"/>
</dbReference>
<evidence type="ECO:0000256" key="1">
    <source>
        <dbReference type="ARBA" id="ARBA00023002"/>
    </source>
</evidence>
<dbReference type="AlphaFoldDB" id="B7FEZ2"/>
<dbReference type="EMBL" id="BK006429">
    <property type="protein sequence ID" value="DAA06413.1"/>
    <property type="molecule type" value="mRNA"/>
</dbReference>
<reference evidence="4" key="1">
    <citation type="journal article" date="2008" name="Nature">
        <title>Low conservation of gene content in the Drosophila Y chromosome.</title>
        <authorList>
            <person name="Koerich L.B."/>
            <person name="Wang X."/>
            <person name="Clark A.G."/>
            <person name="Carvalho A.B."/>
        </authorList>
    </citation>
    <scope>NUCLEOTIDE SEQUENCE</scope>
</reference>
<dbReference type="InterPro" id="IPR018170">
    <property type="entry name" value="Aldo/ket_reductase_CS"/>
</dbReference>
<dbReference type="CDD" id="cd19116">
    <property type="entry name" value="AKR_AKR2E1-5"/>
    <property type="match status" value="1"/>
</dbReference>
<feature type="domain" description="NADP-dependent oxidoreductase" evidence="3">
    <location>
        <begin position="55"/>
        <end position="342"/>
    </location>
</feature>
<dbReference type="SUPFAM" id="SSF51430">
    <property type="entry name" value="NAD(P)-linked oxidoreductase"/>
    <property type="match status" value="1"/>
</dbReference>
<dbReference type="Pfam" id="PF00248">
    <property type="entry name" value="Aldo_ket_red"/>
    <property type="match status" value="1"/>
</dbReference>
<dbReference type="InterPro" id="IPR044488">
    <property type="entry name" value="AKR2E"/>
</dbReference>
<dbReference type="PRINTS" id="PR00069">
    <property type="entry name" value="ALDKETRDTASE"/>
</dbReference>
<dbReference type="InterPro" id="IPR020471">
    <property type="entry name" value="AKR"/>
</dbReference>
<dbReference type="Gene3D" id="3.20.20.100">
    <property type="entry name" value="NADP-dependent oxidoreductase domain"/>
    <property type="match status" value="1"/>
</dbReference>
<dbReference type="GO" id="GO:0016616">
    <property type="term" value="F:oxidoreductase activity, acting on the CH-OH group of donors, NAD or NADP as acceptor"/>
    <property type="evidence" value="ECO:0007669"/>
    <property type="project" value="UniProtKB-ARBA"/>
</dbReference>